<keyword evidence="4" id="KW-1185">Reference proteome</keyword>
<dbReference type="RefSeq" id="WP_005325174.1">
    <property type="nucleotide sequence ID" value="NZ_AP022110.1"/>
</dbReference>
<dbReference type="EMBL" id="BPNN01000132">
    <property type="protein sequence ID" value="GJA65825.1"/>
    <property type="molecule type" value="Genomic_DNA"/>
</dbReference>
<dbReference type="AlphaFoldDB" id="A0A443W8H3"/>
<evidence type="ECO:0000313" key="4">
    <source>
        <dbReference type="Proteomes" id="UP001304847"/>
    </source>
</evidence>
<dbReference type="EMBL" id="JAYGOJ010000027">
    <property type="protein sequence ID" value="MEA9435669.1"/>
    <property type="molecule type" value="Genomic_DNA"/>
</dbReference>
<organism evidence="1 3">
    <name type="scientific">Aeromonas caviae</name>
    <name type="common">Aeromonas punctata</name>
    <dbReference type="NCBI Taxonomy" id="648"/>
    <lineage>
        <taxon>Bacteria</taxon>
        <taxon>Pseudomonadati</taxon>
        <taxon>Pseudomonadota</taxon>
        <taxon>Gammaproteobacteria</taxon>
        <taxon>Aeromonadales</taxon>
        <taxon>Aeromonadaceae</taxon>
        <taxon>Aeromonas</taxon>
    </lineage>
</organism>
<reference evidence="1" key="1">
    <citation type="submission" date="2021-07" db="EMBL/GenBank/DDBJ databases">
        <title>Draft genome sequence of carbapenem-resistant Aeromonas spp. in Japan.</title>
        <authorList>
            <person name="Maehana S."/>
            <person name="Suzuki M."/>
            <person name="Kitasato H."/>
        </authorList>
    </citation>
    <scope>NUCLEOTIDE SEQUENCE</scope>
    <source>
        <strain evidence="1">KAM351</strain>
    </source>
</reference>
<sequence>MTTQERADFWQQQITAWLDSGLSGHAFCKSQALVYHQFAYWRKKLEQPVDSDSLPGFVRVAMPAPVGTEVGLTLTLPNGITLSGLHPGNIDLLGAIMRQL</sequence>
<evidence type="ECO:0000313" key="1">
    <source>
        <dbReference type="EMBL" id="GJA65825.1"/>
    </source>
</evidence>
<accession>A0A443W8H3</accession>
<proteinExistence type="predicted"/>
<protein>
    <submittedName>
        <fullName evidence="2">IS66 family insertion sequence element accessory protein TnpB</fullName>
    </submittedName>
</protein>
<gene>
    <name evidence="1" type="ORF">KAM351_44360</name>
    <name evidence="2" type="ORF">VCX44_07470</name>
</gene>
<dbReference type="Proteomes" id="UP000886934">
    <property type="component" value="Unassembled WGS sequence"/>
</dbReference>
<evidence type="ECO:0000313" key="2">
    <source>
        <dbReference type="EMBL" id="MEA9435669.1"/>
    </source>
</evidence>
<evidence type="ECO:0000313" key="3">
    <source>
        <dbReference type="Proteomes" id="UP000886934"/>
    </source>
</evidence>
<reference evidence="2 4" key="2">
    <citation type="submission" date="2023-12" db="EMBL/GenBank/DDBJ databases">
        <title>Characterization of antibiotic resistance in Aeromonas spp. in hospital effluent.</title>
        <authorList>
            <person name="Negoseki B.R.S."/>
            <person name="Krul D."/>
            <person name="Siqueira A.C."/>
            <person name="Almeida M."/>
            <person name="Mesa D."/>
            <person name="Conte D."/>
            <person name="Dalla-Costa L.M."/>
        </authorList>
    </citation>
    <scope>NUCLEOTIDE SEQUENCE [LARGE SCALE GENOMIC DNA]</scope>
    <source>
        <strain evidence="2 4">36v</strain>
    </source>
</reference>
<name>A0A443W8H3_AERCA</name>
<dbReference type="NCBIfam" id="NF047593">
    <property type="entry name" value="IS66_ISAeme5_TnpA"/>
    <property type="match status" value="1"/>
</dbReference>
<comment type="caution">
    <text evidence="1">The sequence shown here is derived from an EMBL/GenBank/DDBJ whole genome shotgun (WGS) entry which is preliminary data.</text>
</comment>
<dbReference type="Proteomes" id="UP001304847">
    <property type="component" value="Unassembled WGS sequence"/>
</dbReference>